<accession>A0AAV4AIS2</accession>
<evidence type="ECO:0000313" key="2">
    <source>
        <dbReference type="EMBL" id="GFO07162.1"/>
    </source>
</evidence>
<organism evidence="2 3">
    <name type="scientific">Plakobranchus ocellatus</name>
    <dbReference type="NCBI Taxonomy" id="259542"/>
    <lineage>
        <taxon>Eukaryota</taxon>
        <taxon>Metazoa</taxon>
        <taxon>Spiralia</taxon>
        <taxon>Lophotrochozoa</taxon>
        <taxon>Mollusca</taxon>
        <taxon>Gastropoda</taxon>
        <taxon>Heterobranchia</taxon>
        <taxon>Euthyneura</taxon>
        <taxon>Panpulmonata</taxon>
        <taxon>Sacoglossa</taxon>
        <taxon>Placobranchoidea</taxon>
        <taxon>Plakobranchidae</taxon>
        <taxon>Plakobranchus</taxon>
    </lineage>
</organism>
<dbReference type="Proteomes" id="UP000735302">
    <property type="component" value="Unassembled WGS sequence"/>
</dbReference>
<keyword evidence="3" id="KW-1185">Reference proteome</keyword>
<proteinExistence type="predicted"/>
<comment type="caution">
    <text evidence="2">The sequence shown here is derived from an EMBL/GenBank/DDBJ whole genome shotgun (WGS) entry which is preliminary data.</text>
</comment>
<name>A0AAV4AIS2_9GAST</name>
<protein>
    <submittedName>
        <fullName evidence="2">Uncharacterized protein</fullName>
    </submittedName>
</protein>
<feature type="region of interest" description="Disordered" evidence="1">
    <location>
        <begin position="39"/>
        <end position="58"/>
    </location>
</feature>
<dbReference type="AlphaFoldDB" id="A0AAV4AIS2"/>
<evidence type="ECO:0000313" key="3">
    <source>
        <dbReference type="Proteomes" id="UP000735302"/>
    </source>
</evidence>
<evidence type="ECO:0000256" key="1">
    <source>
        <dbReference type="SAM" id="MobiDB-lite"/>
    </source>
</evidence>
<sequence length="127" mass="14712">MGQLRSFPWIDRYLELTNIMHRSLWSEWVAEQPRPRKQLSALLPDGTGKVRWGRRSETKSPVDNLIIKYPVALRMDIKVMARLSRREEPSERVCRLTVCQDDVSMEDCMAIGANIRALLACPVTEWA</sequence>
<gene>
    <name evidence="2" type="ORF">PoB_003366700</name>
</gene>
<reference evidence="2 3" key="1">
    <citation type="journal article" date="2021" name="Elife">
        <title>Chloroplast acquisition without the gene transfer in kleptoplastic sea slugs, Plakobranchus ocellatus.</title>
        <authorList>
            <person name="Maeda T."/>
            <person name="Takahashi S."/>
            <person name="Yoshida T."/>
            <person name="Shimamura S."/>
            <person name="Takaki Y."/>
            <person name="Nagai Y."/>
            <person name="Toyoda A."/>
            <person name="Suzuki Y."/>
            <person name="Arimoto A."/>
            <person name="Ishii H."/>
            <person name="Satoh N."/>
            <person name="Nishiyama T."/>
            <person name="Hasebe M."/>
            <person name="Maruyama T."/>
            <person name="Minagawa J."/>
            <person name="Obokata J."/>
            <person name="Shigenobu S."/>
        </authorList>
    </citation>
    <scope>NUCLEOTIDE SEQUENCE [LARGE SCALE GENOMIC DNA]</scope>
</reference>
<dbReference type="EMBL" id="BLXT01003842">
    <property type="protein sequence ID" value="GFO07162.1"/>
    <property type="molecule type" value="Genomic_DNA"/>
</dbReference>